<evidence type="ECO:0000313" key="16">
    <source>
        <dbReference type="EMBL" id="KAG2175713.1"/>
    </source>
</evidence>
<dbReference type="InterPro" id="IPR036875">
    <property type="entry name" value="Znf_CCHC_sf"/>
</dbReference>
<evidence type="ECO:0000259" key="13">
    <source>
        <dbReference type="PROSITE" id="PS50880"/>
    </source>
</evidence>
<feature type="compositionally biased region" description="Pro residues" evidence="11">
    <location>
        <begin position="631"/>
        <end position="646"/>
    </location>
</feature>
<feature type="domain" description="Topo IA-type catalytic" evidence="15">
    <location>
        <begin position="164"/>
        <end position="596"/>
    </location>
</feature>
<evidence type="ECO:0000256" key="1">
    <source>
        <dbReference type="ARBA" id="ARBA00000213"/>
    </source>
</evidence>
<dbReference type="InterPro" id="IPR003602">
    <property type="entry name" value="Topo_IA_DNA-bd_dom"/>
</dbReference>
<evidence type="ECO:0000256" key="9">
    <source>
        <dbReference type="PROSITE-ProRule" id="PRU00047"/>
    </source>
</evidence>
<proteinExistence type="inferred from homology"/>
<evidence type="ECO:0000259" key="14">
    <source>
        <dbReference type="PROSITE" id="PS51999"/>
    </source>
</evidence>
<dbReference type="PROSITE" id="PS51999">
    <property type="entry name" value="ZF_GRF"/>
    <property type="match status" value="4"/>
</dbReference>
<dbReference type="GO" id="GO:0003677">
    <property type="term" value="F:DNA binding"/>
    <property type="evidence" value="ECO:0007669"/>
    <property type="project" value="UniProtKB-KW"/>
</dbReference>
<dbReference type="PROSITE" id="PS52039">
    <property type="entry name" value="TOPO_IA_2"/>
    <property type="match status" value="1"/>
</dbReference>
<dbReference type="GO" id="GO:0005634">
    <property type="term" value="C:nucleus"/>
    <property type="evidence" value="ECO:0007669"/>
    <property type="project" value="TreeGrafter"/>
</dbReference>
<dbReference type="PROSITE" id="PS50880">
    <property type="entry name" value="TOPRIM"/>
    <property type="match status" value="1"/>
</dbReference>
<feature type="compositionally biased region" description="Low complexity" evidence="11">
    <location>
        <begin position="676"/>
        <end position="689"/>
    </location>
</feature>
<dbReference type="SMART" id="SM00343">
    <property type="entry name" value="ZnF_C2HC"/>
    <property type="match status" value="1"/>
</dbReference>
<feature type="domain" description="Toprim" evidence="13">
    <location>
        <begin position="2"/>
        <end position="146"/>
    </location>
</feature>
<dbReference type="FunFam" id="3.40.50.140:FF:000003">
    <property type="entry name" value="DNA topoisomerase"/>
    <property type="match status" value="1"/>
</dbReference>
<evidence type="ECO:0000256" key="3">
    <source>
        <dbReference type="ARBA" id="ARBA00022723"/>
    </source>
</evidence>
<dbReference type="GO" id="GO:0031422">
    <property type="term" value="C:RecQ family helicase-topoisomerase III complex"/>
    <property type="evidence" value="ECO:0007669"/>
    <property type="project" value="TreeGrafter"/>
</dbReference>
<evidence type="ECO:0000256" key="10">
    <source>
        <dbReference type="RuleBase" id="RU362092"/>
    </source>
</evidence>
<dbReference type="InterPro" id="IPR006171">
    <property type="entry name" value="TOPRIM_dom"/>
</dbReference>
<reference evidence="16" key="1">
    <citation type="submission" date="2020-12" db="EMBL/GenBank/DDBJ databases">
        <title>Metabolic potential, ecology and presence of endohyphal bacteria is reflected in genomic diversity of Mucoromycotina.</title>
        <authorList>
            <person name="Muszewska A."/>
            <person name="Okrasinska A."/>
            <person name="Steczkiewicz K."/>
            <person name="Drgas O."/>
            <person name="Orlowska M."/>
            <person name="Perlinska-Lenart U."/>
            <person name="Aleksandrzak-Piekarczyk T."/>
            <person name="Szatraj K."/>
            <person name="Zielenkiewicz U."/>
            <person name="Pilsyk S."/>
            <person name="Malc E."/>
            <person name="Mieczkowski P."/>
            <person name="Kruszewska J.S."/>
            <person name="Biernat P."/>
            <person name="Pawlowska J."/>
        </authorList>
    </citation>
    <scope>NUCLEOTIDE SEQUENCE</scope>
    <source>
        <strain evidence="16">WA0000067209</strain>
    </source>
</reference>
<keyword evidence="6 10" id="KW-0799">Topoisomerase</keyword>
<dbReference type="Gene3D" id="1.10.290.10">
    <property type="entry name" value="Topoisomerase I, domain 4"/>
    <property type="match status" value="1"/>
</dbReference>
<name>A0A8H7PKL1_MORIS</name>
<dbReference type="InterPro" id="IPR023405">
    <property type="entry name" value="Topo_IA_core_domain"/>
</dbReference>
<dbReference type="PANTHER" id="PTHR11390:SF21">
    <property type="entry name" value="DNA TOPOISOMERASE 3-ALPHA"/>
    <property type="match status" value="1"/>
</dbReference>
<keyword evidence="4 9" id="KW-0863">Zinc-finger</keyword>
<comment type="catalytic activity">
    <reaction evidence="1 10">
        <text>ATP-independent breakage of single-stranded DNA, followed by passage and rejoining.</text>
        <dbReference type="EC" id="5.6.2.1"/>
    </reaction>
</comment>
<organism evidence="16 17">
    <name type="scientific">Mortierella isabellina</name>
    <name type="common">Filamentous fungus</name>
    <name type="synonym">Umbelopsis isabellina</name>
    <dbReference type="NCBI Taxonomy" id="91625"/>
    <lineage>
        <taxon>Eukaryota</taxon>
        <taxon>Fungi</taxon>
        <taxon>Fungi incertae sedis</taxon>
        <taxon>Mucoromycota</taxon>
        <taxon>Mucoromycotina</taxon>
        <taxon>Umbelopsidomycetes</taxon>
        <taxon>Umbelopsidales</taxon>
        <taxon>Umbelopsidaceae</taxon>
        <taxon>Umbelopsis</taxon>
    </lineage>
</organism>
<comment type="caution">
    <text evidence="16">The sequence shown here is derived from an EMBL/GenBank/DDBJ whole genome shotgun (WGS) entry which is preliminary data.</text>
</comment>
<dbReference type="SUPFAM" id="SSF56712">
    <property type="entry name" value="Prokaryotic type I DNA topoisomerase"/>
    <property type="match status" value="1"/>
</dbReference>
<dbReference type="Pfam" id="PF01751">
    <property type="entry name" value="Toprim"/>
    <property type="match status" value="1"/>
</dbReference>
<keyword evidence="17" id="KW-1185">Reference proteome</keyword>
<dbReference type="CDD" id="cd03362">
    <property type="entry name" value="TOPRIM_TopoIA_TopoIII"/>
    <property type="match status" value="1"/>
</dbReference>
<dbReference type="AlphaFoldDB" id="A0A8H7PKL1"/>
<evidence type="ECO:0000256" key="11">
    <source>
        <dbReference type="SAM" id="MobiDB-lite"/>
    </source>
</evidence>
<dbReference type="InterPro" id="IPR013826">
    <property type="entry name" value="Topo_IA_cen_sub3"/>
</dbReference>
<dbReference type="InterPro" id="IPR013497">
    <property type="entry name" value="Topo_IA_cen"/>
</dbReference>
<evidence type="ECO:0000313" key="17">
    <source>
        <dbReference type="Proteomes" id="UP000654370"/>
    </source>
</evidence>
<feature type="compositionally biased region" description="Gly residues" evidence="11">
    <location>
        <begin position="649"/>
        <end position="660"/>
    </location>
</feature>
<dbReference type="GO" id="GO:0003917">
    <property type="term" value="F:DNA topoisomerase type I (single strand cut, ATP-independent) activity"/>
    <property type="evidence" value="ECO:0007669"/>
    <property type="project" value="UniProtKB-EC"/>
</dbReference>
<dbReference type="InterPro" id="IPR034144">
    <property type="entry name" value="TOPRIM_TopoIII"/>
</dbReference>
<dbReference type="InterPro" id="IPR013824">
    <property type="entry name" value="Topo_IA_cen_sub1"/>
</dbReference>
<dbReference type="FunFam" id="1.10.290.10:FF:000001">
    <property type="entry name" value="DNA topoisomerase"/>
    <property type="match status" value="1"/>
</dbReference>
<dbReference type="Proteomes" id="UP000654370">
    <property type="component" value="Unassembled WGS sequence"/>
</dbReference>
<evidence type="ECO:0000256" key="2">
    <source>
        <dbReference type="ARBA" id="ARBA00009446"/>
    </source>
</evidence>
<dbReference type="Gene3D" id="2.70.20.10">
    <property type="entry name" value="Topoisomerase I, domain 3"/>
    <property type="match status" value="1"/>
</dbReference>
<dbReference type="OrthoDB" id="430051at2759"/>
<dbReference type="SUPFAM" id="SSF57756">
    <property type="entry name" value="Retrovirus zinc finger-like domains"/>
    <property type="match status" value="1"/>
</dbReference>
<sequence length="969" mass="108886">MRILCVAEKPSAAKQISGILSQGRYQTRNSDNLYIKNYDFDYSINNRNVSITMTSVRGHIASIDFPEQYRGWKSCPIDTLFEAPLVTSIPEDNENVAKNLRTEIRSADVLFIWTDCDREGEAIGFDVAEICQSVRRNIQVWRARFSAMQYADLNRAAQTPSELDMRTVNAVKARRELDLRIGAAFTRLQSLRIQSSFNSMEKKVISYGSCQFPTLGFIVDRHLAVKNFVPEKFWKLDVRHNQPTQNQYGTGQNENFLKTTFNWKRGHLFDRRMCFVLYDKCMKNPVALVTRVQEKFTSKWKPLPLTTIEMTKKACRILNMTSDDIMKVAENLYTKGFISYPRTETDQFDGNFDLKNFIAKQCEDRALGRYAQQLLDTGFERPRTGRNNDKAHPPIHPTAPGDGLTGKERRVYEFIARSFLAACSKDAKGSETVVEIDIAEEQFDTKGLVILERNYLDIYTYDKWSGSQIPNFQQNQTFIPTIFEMTESHTTAPNMLTETDLIGLMEKNEIGTDATIHEHIKTVLSRDYALKQGIYFHPTSTGIALVLGYDEIGLDMSLSKPFLRREMEVDLKRICEGQKTKDNVVQQSVLRYRNMFMKTSNEFQKIIDSFHKQLGANGDGSNHANGSGNGRPPPPGNPPPGGPPSPWGGENGGSAGGGGRRGPRNNDDNHRSNSFGLPGPNSGNQNNPNCKCGLPTGRMTAKKEGPNKGRDFYRCVNSLNDCEYFVWTDERPPKDGPKCDCNKPTIGRLVTNHGLNHGRIFYSCSTPNGHSTRCQYFAWEDELKTQSRRPPPPSNVPTVEATVVPKCSCGESTIQRNVTRDGPNKGRTFFKCAADFEQDGSGCGFFEFQDTPFSATQAIAMNTSPTTMKTYRSVHEKAGGSSGQRKVCQCGLTAVTKTIKKTTSANAGKMFYTCPQESRISRCNFYELVEDNNQARPANNFQANGGGNNCYLCGKPGHYAPLCPTRNKR</sequence>
<dbReference type="PROSITE" id="PS50158">
    <property type="entry name" value="ZF_CCHC"/>
    <property type="match status" value="1"/>
</dbReference>
<dbReference type="PROSITE" id="PS00396">
    <property type="entry name" value="TOPO_IA_1"/>
    <property type="match status" value="1"/>
</dbReference>
<dbReference type="GO" id="GO:0006281">
    <property type="term" value="P:DNA repair"/>
    <property type="evidence" value="ECO:0007669"/>
    <property type="project" value="TreeGrafter"/>
</dbReference>
<feature type="domain" description="GRF-type" evidence="14">
    <location>
        <begin position="888"/>
        <end position="932"/>
    </location>
</feature>
<gene>
    <name evidence="16" type="ORF">INT43_001360</name>
</gene>
<feature type="region of interest" description="Disordered" evidence="11">
    <location>
        <begin position="614"/>
        <end position="691"/>
    </location>
</feature>
<feature type="domain" description="GRF-type" evidence="14">
    <location>
        <begin position="690"/>
        <end position="731"/>
    </location>
</feature>
<accession>A0A8H7PKL1</accession>
<dbReference type="CDD" id="cd00186">
    <property type="entry name" value="TOP1Ac"/>
    <property type="match status" value="1"/>
</dbReference>
<dbReference type="GO" id="GO:0008270">
    <property type="term" value="F:zinc ion binding"/>
    <property type="evidence" value="ECO:0007669"/>
    <property type="project" value="UniProtKB-KW"/>
</dbReference>
<dbReference type="Pfam" id="PF01131">
    <property type="entry name" value="Topoisom_bac"/>
    <property type="match status" value="1"/>
</dbReference>
<dbReference type="InterPro" id="IPR003601">
    <property type="entry name" value="Topo_IA_2"/>
</dbReference>
<keyword evidence="8 10" id="KW-0413">Isomerase</keyword>
<dbReference type="SMART" id="SM00493">
    <property type="entry name" value="TOPRIM"/>
    <property type="match status" value="1"/>
</dbReference>
<evidence type="ECO:0000259" key="12">
    <source>
        <dbReference type="PROSITE" id="PS50158"/>
    </source>
</evidence>
<evidence type="ECO:0000256" key="8">
    <source>
        <dbReference type="ARBA" id="ARBA00023235"/>
    </source>
</evidence>
<dbReference type="InterPro" id="IPR023406">
    <property type="entry name" value="Topo_IA_AS"/>
</dbReference>
<comment type="function">
    <text evidence="10">Introduces a single-strand break via transesterification at a target site in duplex DNA. Releases the supercoiling and torsional tension of DNA introduced during the DNA replication and transcription by transiently cleaving and rejoining one strand of the DNA duplex. The scissile phosphodiester is attacked by the catalytic tyrosine of the enzyme, resulting in the formation of a DNA-(5'-phosphotyrosyl)-enzyme intermediate and the expulsion of a 3'-OH DNA strand.</text>
</comment>
<dbReference type="InterPro" id="IPR010666">
    <property type="entry name" value="Znf_GRF"/>
</dbReference>
<keyword evidence="3" id="KW-0479">Metal-binding</keyword>
<comment type="similarity">
    <text evidence="2 10">Belongs to the type IA topoisomerase family.</text>
</comment>
<dbReference type="EMBL" id="JAEPQZ010000011">
    <property type="protein sequence ID" value="KAG2175713.1"/>
    <property type="molecule type" value="Genomic_DNA"/>
</dbReference>
<feature type="compositionally biased region" description="Basic and acidic residues" evidence="11">
    <location>
        <begin position="381"/>
        <end position="392"/>
    </location>
</feature>
<dbReference type="EC" id="5.6.2.1" evidence="10"/>
<feature type="domain" description="GRF-type" evidence="14">
    <location>
        <begin position="739"/>
        <end position="783"/>
    </location>
</feature>
<dbReference type="InterPro" id="IPR001878">
    <property type="entry name" value="Znf_CCHC"/>
</dbReference>
<dbReference type="Gene3D" id="3.40.50.140">
    <property type="match status" value="1"/>
</dbReference>
<keyword evidence="7 10" id="KW-0238">DNA-binding</keyword>
<dbReference type="PRINTS" id="PR00417">
    <property type="entry name" value="PRTPISMRASEI"/>
</dbReference>
<evidence type="ECO:0000256" key="6">
    <source>
        <dbReference type="ARBA" id="ARBA00023029"/>
    </source>
</evidence>
<protein>
    <recommendedName>
        <fullName evidence="10">DNA topoisomerase</fullName>
        <ecNumber evidence="10">5.6.2.1</ecNumber>
    </recommendedName>
</protein>
<dbReference type="Pfam" id="PF06839">
    <property type="entry name" value="Zn_ribbon_GRF"/>
    <property type="match status" value="4"/>
</dbReference>
<dbReference type="InterPro" id="IPR000380">
    <property type="entry name" value="Topo_IA"/>
</dbReference>
<dbReference type="PANTHER" id="PTHR11390">
    <property type="entry name" value="PROKARYOTIC DNA TOPOISOMERASE"/>
    <property type="match status" value="1"/>
</dbReference>
<feature type="region of interest" description="Disordered" evidence="11">
    <location>
        <begin position="381"/>
        <end position="403"/>
    </location>
</feature>
<feature type="domain" description="CCHC-type" evidence="12">
    <location>
        <begin position="950"/>
        <end position="964"/>
    </location>
</feature>
<dbReference type="SMART" id="SM00437">
    <property type="entry name" value="TOP1Ac"/>
    <property type="match status" value="1"/>
</dbReference>
<dbReference type="Gene3D" id="1.10.460.10">
    <property type="entry name" value="Topoisomerase I, domain 2"/>
    <property type="match status" value="1"/>
</dbReference>
<dbReference type="InterPro" id="IPR013825">
    <property type="entry name" value="Topo_IA_cen_sub2"/>
</dbReference>
<dbReference type="GO" id="GO:0006265">
    <property type="term" value="P:DNA topological change"/>
    <property type="evidence" value="ECO:0007669"/>
    <property type="project" value="InterPro"/>
</dbReference>
<keyword evidence="5" id="KW-0862">Zinc</keyword>
<evidence type="ECO:0000256" key="7">
    <source>
        <dbReference type="ARBA" id="ARBA00023125"/>
    </source>
</evidence>
<evidence type="ECO:0000259" key="15">
    <source>
        <dbReference type="PROSITE" id="PS52039"/>
    </source>
</evidence>
<evidence type="ECO:0000256" key="4">
    <source>
        <dbReference type="ARBA" id="ARBA00022771"/>
    </source>
</evidence>
<dbReference type="SMART" id="SM00436">
    <property type="entry name" value="TOP1Bc"/>
    <property type="match status" value="1"/>
</dbReference>
<feature type="domain" description="GRF-type" evidence="14">
    <location>
        <begin position="807"/>
        <end position="852"/>
    </location>
</feature>
<evidence type="ECO:0000256" key="5">
    <source>
        <dbReference type="ARBA" id="ARBA00022833"/>
    </source>
</evidence>
<dbReference type="GO" id="GO:0006310">
    <property type="term" value="P:DNA recombination"/>
    <property type="evidence" value="ECO:0007669"/>
    <property type="project" value="TreeGrafter"/>
</dbReference>